<evidence type="ECO:0000313" key="3">
    <source>
        <dbReference type="Proteomes" id="UP000567067"/>
    </source>
</evidence>
<evidence type="ECO:0000313" key="2">
    <source>
        <dbReference type="EMBL" id="MBA9086506.1"/>
    </source>
</evidence>
<name>A0A7W3SUI5_9BACL</name>
<keyword evidence="3" id="KW-1185">Reference proteome</keyword>
<accession>A0A7W3SUI5</accession>
<dbReference type="PANTHER" id="PTHR30121:SF6">
    <property type="entry name" value="SLR6007 PROTEIN"/>
    <property type="match status" value="1"/>
</dbReference>
<dbReference type="SUPFAM" id="SSF52540">
    <property type="entry name" value="P-loop containing nucleoside triphosphate hydrolases"/>
    <property type="match status" value="1"/>
</dbReference>
<sequence>MITQSSRLIRNWQKPKRKKDHLIVNTLQGTDTNTGHYVRALMVKNYPPMILAGYLDQLDEMVAKEGACLRKTIRYAPSEIKFNNSMKNKLKRLNKNLEDVTDIDPARQAEVDTRETILALRDSATNANRKLVEISTFLTISAAKMVQLDAAQANLELWFDDMEASLDTLYKEQLEAMRQTSPASDLDIPSSEFFAKNHYGRVTTDSAAARTYPLTRGTFTENQGIYFGRRTEDGGWCFINLCDPDDPRAQNITVMGKTGEGKSFFMKALVVSLLDEGVHVFVFDLDGEWRDLCEAVGGSYFDQTSAEGKYFEPLAIMPKIPELDLDCINYNQSRLKLATDNGIRTYSLLGENLTRGEIFEVGEAIRRVYAAAGIKEEDPDTWEAPYSGPRPTIHLAFKEIEEAALKDQIPNAISLYDKIKIYFIGVYDHMFKVEEEFSVQRTPLVVYKVGNASAGKDKSEKAKQAQVKMSMAFDVVNANIQLLKFEGVSFSAVVVDEGQRQLLNPELRQSVFDWYTAIRKWNGMMILGSNTPAIMLDNSEGTGMWENTSVRVYFYMERSAVRTLVGSADVPIEIQDKISENEGSNCYILEYHKKYDELFMHVPESEAALYKTRGLKKTG</sequence>
<evidence type="ECO:0000259" key="1">
    <source>
        <dbReference type="Pfam" id="PF19044"/>
    </source>
</evidence>
<dbReference type="Proteomes" id="UP000567067">
    <property type="component" value="Unassembled WGS sequence"/>
</dbReference>
<dbReference type="InterPro" id="IPR051162">
    <property type="entry name" value="T4SS_component"/>
</dbReference>
<protein>
    <recommendedName>
        <fullName evidence="1">TraG P-loop domain-containing protein</fullName>
    </recommendedName>
</protein>
<dbReference type="EMBL" id="JACJIP010000019">
    <property type="protein sequence ID" value="MBA9086506.1"/>
    <property type="molecule type" value="Genomic_DNA"/>
</dbReference>
<dbReference type="RefSeq" id="WP_182536697.1">
    <property type="nucleotide sequence ID" value="NZ_JACJIP010000019.1"/>
</dbReference>
<dbReference type="InterPro" id="IPR043964">
    <property type="entry name" value="P-loop_TraG"/>
</dbReference>
<feature type="domain" description="TraG P-loop" evidence="1">
    <location>
        <begin position="250"/>
        <end position="526"/>
    </location>
</feature>
<reference evidence="2 3" key="1">
    <citation type="submission" date="2020-08" db="EMBL/GenBank/DDBJ databases">
        <title>Genomic Encyclopedia of Type Strains, Phase III (KMG-III): the genomes of soil and plant-associated and newly described type strains.</title>
        <authorList>
            <person name="Whitman W."/>
        </authorList>
    </citation>
    <scope>NUCLEOTIDE SEQUENCE [LARGE SCALE GENOMIC DNA]</scope>
    <source>
        <strain evidence="2 3">CECT 8693</strain>
    </source>
</reference>
<organism evidence="2 3">
    <name type="scientific">Fontibacillus solani</name>
    <dbReference type="NCBI Taxonomy" id="1572857"/>
    <lineage>
        <taxon>Bacteria</taxon>
        <taxon>Bacillati</taxon>
        <taxon>Bacillota</taxon>
        <taxon>Bacilli</taxon>
        <taxon>Bacillales</taxon>
        <taxon>Paenibacillaceae</taxon>
        <taxon>Fontibacillus</taxon>
    </lineage>
</organism>
<gene>
    <name evidence="2" type="ORF">FHR92_002984</name>
</gene>
<comment type="caution">
    <text evidence="2">The sequence shown here is derived from an EMBL/GenBank/DDBJ whole genome shotgun (WGS) entry which is preliminary data.</text>
</comment>
<dbReference type="AlphaFoldDB" id="A0A7W3SUI5"/>
<dbReference type="Pfam" id="PF19044">
    <property type="entry name" value="P-loop_TraG"/>
    <property type="match status" value="1"/>
</dbReference>
<dbReference type="InterPro" id="IPR027417">
    <property type="entry name" value="P-loop_NTPase"/>
</dbReference>
<dbReference type="PANTHER" id="PTHR30121">
    <property type="entry name" value="UNCHARACTERIZED PROTEIN YJGR-RELATED"/>
    <property type="match status" value="1"/>
</dbReference>
<proteinExistence type="predicted"/>
<dbReference type="Gene3D" id="3.40.50.300">
    <property type="entry name" value="P-loop containing nucleotide triphosphate hydrolases"/>
    <property type="match status" value="2"/>
</dbReference>